<dbReference type="PANTHER" id="PTHR42865">
    <property type="entry name" value="PROTON/GLUTAMATE-ASPARTATE SYMPORTER"/>
    <property type="match status" value="1"/>
</dbReference>
<evidence type="ECO:0000256" key="8">
    <source>
        <dbReference type="SAM" id="Phobius"/>
    </source>
</evidence>
<dbReference type="GO" id="GO:0005886">
    <property type="term" value="C:plasma membrane"/>
    <property type="evidence" value="ECO:0007669"/>
    <property type="project" value="UniProtKB-SubCell"/>
</dbReference>
<feature type="transmembrane region" description="Helical" evidence="8">
    <location>
        <begin position="210"/>
        <end position="234"/>
    </location>
</feature>
<keyword evidence="6 8" id="KW-1133">Transmembrane helix</keyword>
<feature type="transmembrane region" description="Helical" evidence="8">
    <location>
        <begin position="78"/>
        <end position="99"/>
    </location>
</feature>
<dbReference type="STRING" id="1123323.SAMN05216245_10216"/>
<protein>
    <submittedName>
        <fullName evidence="9">Na+/H+-dicarboxylate symporter</fullName>
    </submittedName>
</protein>
<dbReference type="Gene3D" id="1.10.3860.10">
    <property type="entry name" value="Sodium:dicarboxylate symporter"/>
    <property type="match status" value="1"/>
</dbReference>
<organism evidence="9 10">
    <name type="scientific">Succiniclasticum ruminis DSM 9236</name>
    <dbReference type="NCBI Taxonomy" id="1123323"/>
    <lineage>
        <taxon>Bacteria</taxon>
        <taxon>Bacillati</taxon>
        <taxon>Bacillota</taxon>
        <taxon>Negativicutes</taxon>
        <taxon>Acidaminococcales</taxon>
        <taxon>Acidaminococcaceae</taxon>
        <taxon>Succiniclasticum</taxon>
    </lineage>
</organism>
<keyword evidence="3" id="KW-1003">Cell membrane</keyword>
<dbReference type="Proteomes" id="UP000198896">
    <property type="component" value="Unassembled WGS sequence"/>
</dbReference>
<sequence>MNLSVQILIALVLSVCAGLALGPDGLPFVNKWIAPVGTIFINFIKMMIVPVVTCSLIVGVTSLGGDSKKLGRISAKTICLYLITTAVAIVLGFAVAGIIQPGVGLDIAGKVAPKVKEAPTFMQVLVNMVPTNPIDAMAKGQILPVIVFALLVGIGITQLDEKRSRFLMDLYDAGAEVCYKIIAMVMKFAPIGVFALLLPVVCKNGPKVLLPLLSVILAVAIGCALQCILVYSTLASTMGGVNPVKFFRGMSEAMMLAFTTCSSAAALPVNMKNCQEKLGLSREVTSFVLPLGCTINMDGTALYMGVCSLFVANAFGVNLTSSDMIMIVFTGTLASIGTAGVPGAGLIMLAMVLQAVQLPMEGLALVAGIDRVLDMFRTCVNITGDGAVCCVVDKSERKNAA</sequence>
<dbReference type="RefSeq" id="WP_093912607.1">
    <property type="nucleotide sequence ID" value="NZ_FONL01000002.1"/>
</dbReference>
<keyword evidence="2" id="KW-0813">Transport</keyword>
<dbReference type="PANTHER" id="PTHR42865:SF7">
    <property type="entry name" value="PROTON_GLUTAMATE-ASPARTATE SYMPORTER"/>
    <property type="match status" value="1"/>
</dbReference>
<evidence type="ECO:0000313" key="10">
    <source>
        <dbReference type="Proteomes" id="UP000198896"/>
    </source>
</evidence>
<keyword evidence="4 8" id="KW-0812">Transmembrane</keyword>
<evidence type="ECO:0000313" key="9">
    <source>
        <dbReference type="EMBL" id="SFE14138.1"/>
    </source>
</evidence>
<name>A0A1I1Y583_9FIRM</name>
<dbReference type="FunFam" id="1.10.3860.10:FF:000001">
    <property type="entry name" value="C4-dicarboxylate transport protein"/>
    <property type="match status" value="1"/>
</dbReference>
<dbReference type="InterPro" id="IPR036458">
    <property type="entry name" value="Na:dicarbo_symporter_sf"/>
</dbReference>
<evidence type="ECO:0000256" key="4">
    <source>
        <dbReference type="ARBA" id="ARBA00022692"/>
    </source>
</evidence>
<dbReference type="OrthoDB" id="9768885at2"/>
<keyword evidence="10" id="KW-1185">Reference proteome</keyword>
<dbReference type="Pfam" id="PF00375">
    <property type="entry name" value="SDF"/>
    <property type="match status" value="1"/>
</dbReference>
<comment type="subcellular location">
    <subcellularLocation>
        <location evidence="1">Cell membrane</location>
        <topology evidence="1">Multi-pass membrane protein</topology>
    </subcellularLocation>
</comment>
<evidence type="ECO:0000256" key="7">
    <source>
        <dbReference type="ARBA" id="ARBA00023136"/>
    </source>
</evidence>
<feature type="transmembrane region" description="Helical" evidence="8">
    <location>
        <begin position="33"/>
        <end position="58"/>
    </location>
</feature>
<evidence type="ECO:0000256" key="2">
    <source>
        <dbReference type="ARBA" id="ARBA00022448"/>
    </source>
</evidence>
<reference evidence="9 10" key="1">
    <citation type="submission" date="2016-10" db="EMBL/GenBank/DDBJ databases">
        <authorList>
            <person name="de Groot N.N."/>
        </authorList>
    </citation>
    <scope>NUCLEOTIDE SEQUENCE [LARGE SCALE GENOMIC DNA]</scope>
    <source>
        <strain evidence="9 10">DSM 9236</strain>
    </source>
</reference>
<evidence type="ECO:0000256" key="5">
    <source>
        <dbReference type="ARBA" id="ARBA00022847"/>
    </source>
</evidence>
<feature type="transmembrane region" description="Helical" evidence="8">
    <location>
        <begin position="136"/>
        <end position="156"/>
    </location>
</feature>
<feature type="transmembrane region" description="Helical" evidence="8">
    <location>
        <begin position="324"/>
        <end position="353"/>
    </location>
</feature>
<evidence type="ECO:0000256" key="6">
    <source>
        <dbReference type="ARBA" id="ARBA00022989"/>
    </source>
</evidence>
<proteinExistence type="predicted"/>
<feature type="transmembrane region" description="Helical" evidence="8">
    <location>
        <begin position="177"/>
        <end position="198"/>
    </location>
</feature>
<dbReference type="AlphaFoldDB" id="A0A1I1Y583"/>
<accession>A0A1I1Y583</accession>
<dbReference type="PRINTS" id="PR00173">
    <property type="entry name" value="EDTRNSPORT"/>
</dbReference>
<dbReference type="InterPro" id="IPR001991">
    <property type="entry name" value="Na-dicarboxylate_symporter"/>
</dbReference>
<feature type="transmembrane region" description="Helical" evidence="8">
    <location>
        <begin position="287"/>
        <end position="312"/>
    </location>
</feature>
<dbReference type="GO" id="GO:0006835">
    <property type="term" value="P:dicarboxylic acid transport"/>
    <property type="evidence" value="ECO:0007669"/>
    <property type="project" value="TreeGrafter"/>
</dbReference>
<dbReference type="EMBL" id="FONL01000002">
    <property type="protein sequence ID" value="SFE14138.1"/>
    <property type="molecule type" value="Genomic_DNA"/>
</dbReference>
<gene>
    <name evidence="9" type="ORF">SAMN05216245_10216</name>
</gene>
<keyword evidence="5" id="KW-0769">Symport</keyword>
<evidence type="ECO:0000256" key="3">
    <source>
        <dbReference type="ARBA" id="ARBA00022475"/>
    </source>
</evidence>
<dbReference type="SUPFAM" id="SSF118215">
    <property type="entry name" value="Proton glutamate symport protein"/>
    <property type="match status" value="1"/>
</dbReference>
<dbReference type="GO" id="GO:0015293">
    <property type="term" value="F:symporter activity"/>
    <property type="evidence" value="ECO:0007669"/>
    <property type="project" value="UniProtKB-KW"/>
</dbReference>
<keyword evidence="7 8" id="KW-0472">Membrane</keyword>
<evidence type="ECO:0000256" key="1">
    <source>
        <dbReference type="ARBA" id="ARBA00004651"/>
    </source>
</evidence>